<evidence type="ECO:0000313" key="2">
    <source>
        <dbReference type="Proteomes" id="UP000004949"/>
    </source>
</evidence>
<protein>
    <recommendedName>
        <fullName evidence="3">Porin</fullName>
    </recommendedName>
</protein>
<dbReference type="Proteomes" id="UP000004949">
    <property type="component" value="Unassembled WGS sequence"/>
</dbReference>
<comment type="caution">
    <text evidence="1">The sequence shown here is derived from an EMBL/GenBank/DDBJ whole genome shotgun (WGS) entry which is preliminary data.</text>
</comment>
<dbReference type="PATRIC" id="fig|1088869.3.peg.454"/>
<organism evidence="1 2">
    <name type="scientific">Gluconobacter morbifer G707</name>
    <dbReference type="NCBI Taxonomy" id="1088869"/>
    <lineage>
        <taxon>Bacteria</taxon>
        <taxon>Pseudomonadati</taxon>
        <taxon>Pseudomonadota</taxon>
        <taxon>Alphaproteobacteria</taxon>
        <taxon>Acetobacterales</taxon>
        <taxon>Acetobacteraceae</taxon>
        <taxon>Gluconobacter</taxon>
    </lineage>
</organism>
<proteinExistence type="predicted"/>
<dbReference type="EMBL" id="AGQV01000001">
    <property type="protein sequence ID" value="EHH69141.1"/>
    <property type="molecule type" value="Genomic_DNA"/>
</dbReference>
<accession>G6XG33</accession>
<dbReference type="AlphaFoldDB" id="G6XG33"/>
<sequence>MERARQSPLRDEQGITTIFVYPVRDVPVLDLTANFFGGYRDTIPGAAGGSTAITGEIRIQW</sequence>
<evidence type="ECO:0008006" key="3">
    <source>
        <dbReference type="Google" id="ProtNLM"/>
    </source>
</evidence>
<gene>
    <name evidence="1" type="ORF">GMO_04480</name>
</gene>
<name>G6XG33_9PROT</name>
<keyword evidence="2" id="KW-1185">Reference proteome</keyword>
<evidence type="ECO:0000313" key="1">
    <source>
        <dbReference type="EMBL" id="EHH69141.1"/>
    </source>
</evidence>
<reference evidence="1 2" key="1">
    <citation type="submission" date="2011-10" db="EMBL/GenBank/DDBJ databases">
        <title>Genome sequence of Gluconobacter morbifer G707, isolated from Drosophila gut.</title>
        <authorList>
            <person name="Lee W.-J."/>
            <person name="Kim E.-K."/>
        </authorList>
    </citation>
    <scope>NUCLEOTIDE SEQUENCE [LARGE SCALE GENOMIC DNA]</scope>
    <source>
        <strain evidence="1 2">G707</strain>
    </source>
</reference>